<feature type="transmembrane region" description="Helical" evidence="5">
    <location>
        <begin position="398"/>
        <end position="418"/>
    </location>
</feature>
<dbReference type="InterPro" id="IPR004841">
    <property type="entry name" value="AA-permease/SLC12A_dom"/>
</dbReference>
<dbReference type="Gene3D" id="1.20.1740.10">
    <property type="entry name" value="Amino acid/polyamine transporter I"/>
    <property type="match status" value="1"/>
</dbReference>
<dbReference type="KEGG" id="sbf:JCM31447_01010"/>
<keyword evidence="4 5" id="KW-0472">Membrane</keyword>
<feature type="transmembrane region" description="Helical" evidence="5">
    <location>
        <begin position="198"/>
        <end position="221"/>
    </location>
</feature>
<organism evidence="7 8">
    <name type="scientific">Fluviispira sanaruensis</name>
    <dbReference type="NCBI Taxonomy" id="2493639"/>
    <lineage>
        <taxon>Bacteria</taxon>
        <taxon>Pseudomonadati</taxon>
        <taxon>Bdellovibrionota</taxon>
        <taxon>Oligoflexia</taxon>
        <taxon>Silvanigrellales</taxon>
        <taxon>Silvanigrellaceae</taxon>
        <taxon>Fluviispira</taxon>
    </lineage>
</organism>
<feature type="transmembrane region" description="Helical" evidence="5">
    <location>
        <begin position="363"/>
        <end position="386"/>
    </location>
</feature>
<evidence type="ECO:0000313" key="7">
    <source>
        <dbReference type="EMBL" id="BBH51684.1"/>
    </source>
</evidence>
<dbReference type="PANTHER" id="PTHR47547:SF1">
    <property type="entry name" value="ASPARTATE-PROTON SYMPORTER"/>
    <property type="match status" value="1"/>
</dbReference>
<dbReference type="InterPro" id="IPR052962">
    <property type="entry name" value="AA_Transporter_AGT"/>
</dbReference>
<sequence>MQLKRNISKTSLLFLSIGSIVGSGWLFGSFYTAQLAGPAAIVAWMLGGLFVAIIALTFAELSTMLPLSGGSIAYSLMSHGKMAGAIFGWITWLWTMVVVPIEVQAVMQYASNYIPNVTERVNNADVLTTRGLLVATALMALLSIINVIGVKFMAETNKMVVIWKLIIPIAVAYLLLTTKIHPENLSSHDFAPFGFNGILSGIAIGGVSFSFFGFQTAIFLAGEAKNPQKSIPFALFGSLFACMILYSVLQLGFIISLNPNSLVNGWGQISFTGDAGPFAGIFIGLGLAFMVKVLYFDAILSPLGTAVGFVASSSRILYSMSLQNDAPKAFAKVNRFSIPWLAIVANFIIGMLFFLPFSGWQSMVAFLSAAIVVSLACGPICLPIFRKKFPNILRPFKLPFANAISFIAFYICNLLLQWSGWNTVWKLQCAVGLGVFIVIGSHYFAKDSAQEKLHMKSFSWIILYLILSTITSYLGTFGGGIALISMQMDFIVILITSAIIFYVAQKSAISDEESNELYEKLISEHLKKKNL</sequence>
<feature type="transmembrane region" description="Helical" evidence="5">
    <location>
        <begin position="233"/>
        <end position="255"/>
    </location>
</feature>
<feature type="transmembrane region" description="Helical" evidence="5">
    <location>
        <begin position="127"/>
        <end position="148"/>
    </location>
</feature>
<dbReference type="AlphaFoldDB" id="A0A4P2VIJ9"/>
<evidence type="ECO:0000256" key="4">
    <source>
        <dbReference type="ARBA" id="ARBA00023136"/>
    </source>
</evidence>
<dbReference type="Proteomes" id="UP000291236">
    <property type="component" value="Chromosome"/>
</dbReference>
<feature type="transmembrane region" description="Helical" evidence="5">
    <location>
        <begin position="457"/>
        <end position="475"/>
    </location>
</feature>
<feature type="transmembrane region" description="Helical" evidence="5">
    <location>
        <begin position="424"/>
        <end position="445"/>
    </location>
</feature>
<protein>
    <submittedName>
        <fullName evidence="7">APC family permease</fullName>
    </submittedName>
</protein>
<name>A0A4P2VIJ9_FLUSA</name>
<feature type="transmembrane region" description="Helical" evidence="5">
    <location>
        <begin position="160"/>
        <end position="178"/>
    </location>
</feature>
<dbReference type="OrthoDB" id="5288717at2"/>
<evidence type="ECO:0000313" key="8">
    <source>
        <dbReference type="Proteomes" id="UP000291236"/>
    </source>
</evidence>
<dbReference type="PIRSF" id="PIRSF006060">
    <property type="entry name" value="AA_transporter"/>
    <property type="match status" value="1"/>
</dbReference>
<evidence type="ECO:0000256" key="3">
    <source>
        <dbReference type="ARBA" id="ARBA00022989"/>
    </source>
</evidence>
<accession>A0A4P2VIJ9</accession>
<evidence type="ECO:0000256" key="2">
    <source>
        <dbReference type="ARBA" id="ARBA00022692"/>
    </source>
</evidence>
<feature type="transmembrane region" description="Helical" evidence="5">
    <location>
        <begin position="82"/>
        <end position="107"/>
    </location>
</feature>
<feature type="transmembrane region" description="Helical" evidence="5">
    <location>
        <begin position="275"/>
        <end position="295"/>
    </location>
</feature>
<dbReference type="EMBL" id="AP019368">
    <property type="protein sequence ID" value="BBH51684.1"/>
    <property type="molecule type" value="Genomic_DNA"/>
</dbReference>
<comment type="subcellular location">
    <subcellularLocation>
        <location evidence="1">Membrane</location>
        <topology evidence="1">Multi-pass membrane protein</topology>
    </subcellularLocation>
</comment>
<dbReference type="GO" id="GO:0022857">
    <property type="term" value="F:transmembrane transporter activity"/>
    <property type="evidence" value="ECO:0007669"/>
    <property type="project" value="InterPro"/>
</dbReference>
<reference evidence="7 8" key="1">
    <citation type="submission" date="2018-12" db="EMBL/GenBank/DDBJ databases">
        <title>Rubrispira sanarue gen. nov., sp., nov., a member of the order Silvanigrellales, isolated from a brackish lake in Hamamatsu Japan.</title>
        <authorList>
            <person name="Maejima Y."/>
            <person name="Iino T."/>
            <person name="Muraguchi Y."/>
            <person name="Fukuda K."/>
            <person name="Nojiri H."/>
            <person name="Ohkuma M."/>
            <person name="Moriuchi R."/>
            <person name="Dohra H."/>
            <person name="Kimbara K."/>
            <person name="Shintani M."/>
        </authorList>
    </citation>
    <scope>NUCLEOTIDE SEQUENCE [LARGE SCALE GENOMIC DNA]</scope>
    <source>
        <strain evidence="7 8">RF1110005</strain>
    </source>
</reference>
<evidence type="ECO:0000256" key="1">
    <source>
        <dbReference type="ARBA" id="ARBA00004141"/>
    </source>
</evidence>
<keyword evidence="3 5" id="KW-1133">Transmembrane helix</keyword>
<feature type="transmembrane region" description="Helical" evidence="5">
    <location>
        <begin position="12"/>
        <end position="33"/>
    </location>
</feature>
<evidence type="ECO:0000259" key="6">
    <source>
        <dbReference type="Pfam" id="PF00324"/>
    </source>
</evidence>
<feature type="transmembrane region" description="Helical" evidence="5">
    <location>
        <begin position="481"/>
        <end position="504"/>
    </location>
</feature>
<evidence type="ECO:0000256" key="5">
    <source>
        <dbReference type="SAM" id="Phobius"/>
    </source>
</evidence>
<feature type="transmembrane region" description="Helical" evidence="5">
    <location>
        <begin position="39"/>
        <end position="61"/>
    </location>
</feature>
<dbReference type="Pfam" id="PF00324">
    <property type="entry name" value="AA_permease"/>
    <property type="match status" value="1"/>
</dbReference>
<keyword evidence="2 5" id="KW-0812">Transmembrane</keyword>
<proteinExistence type="predicted"/>
<dbReference type="RefSeq" id="WP_130605465.1">
    <property type="nucleotide sequence ID" value="NZ_AP019368.1"/>
</dbReference>
<dbReference type="GO" id="GO:0016020">
    <property type="term" value="C:membrane"/>
    <property type="evidence" value="ECO:0007669"/>
    <property type="project" value="UniProtKB-SubCell"/>
</dbReference>
<keyword evidence="8" id="KW-1185">Reference proteome</keyword>
<feature type="domain" description="Amino acid permease/ SLC12A" evidence="6">
    <location>
        <begin position="12"/>
        <end position="421"/>
    </location>
</feature>
<gene>
    <name evidence="7" type="ORF">JCM31447_01010</name>
</gene>
<dbReference type="PANTHER" id="PTHR47547">
    <property type="match status" value="1"/>
</dbReference>
<feature type="transmembrane region" description="Helical" evidence="5">
    <location>
        <begin position="338"/>
        <end position="357"/>
    </location>
</feature>